<dbReference type="SUPFAM" id="SSF82153">
    <property type="entry name" value="FAS1 domain"/>
    <property type="match status" value="1"/>
</dbReference>
<proteinExistence type="predicted"/>
<feature type="compositionally biased region" description="Low complexity" evidence="1">
    <location>
        <begin position="31"/>
        <end position="45"/>
    </location>
</feature>
<dbReference type="InterPro" id="IPR000782">
    <property type="entry name" value="FAS1_domain"/>
</dbReference>
<feature type="region of interest" description="Disordered" evidence="1">
    <location>
        <begin position="85"/>
        <end position="113"/>
    </location>
</feature>
<dbReference type="PROSITE" id="PS51257">
    <property type="entry name" value="PROKAR_LIPOPROTEIN"/>
    <property type="match status" value="1"/>
</dbReference>
<dbReference type="Gene3D" id="2.30.180.10">
    <property type="entry name" value="FAS1 domain"/>
    <property type="match status" value="1"/>
</dbReference>
<dbReference type="Pfam" id="PF02469">
    <property type="entry name" value="Fasciclin"/>
    <property type="match status" value="1"/>
</dbReference>
<evidence type="ECO:0000259" key="3">
    <source>
        <dbReference type="PROSITE" id="PS50213"/>
    </source>
</evidence>
<reference evidence="5" key="1">
    <citation type="journal article" date="2013" name="Genome Announc.">
        <title>Draft Genome Sequence of the Dimorphic Prosthecate Bacterium Brevundimonas abyssalis TAR-001T.</title>
        <authorList>
            <person name="Tsubouchi T."/>
            <person name="Nishi S."/>
            <person name="Usui K."/>
            <person name="Shimane Y."/>
            <person name="Takaki Y."/>
            <person name="Maruyama T."/>
            <person name="Hatada Y."/>
        </authorList>
    </citation>
    <scope>NUCLEOTIDE SEQUENCE [LARGE SCALE GENOMIC DNA]</scope>
    <source>
        <strain evidence="5">TAR-001</strain>
    </source>
</reference>
<feature type="chain" id="PRO_5034177033" evidence="2">
    <location>
        <begin position="22"/>
        <end position="113"/>
    </location>
</feature>
<evidence type="ECO:0000256" key="1">
    <source>
        <dbReference type="SAM" id="MobiDB-lite"/>
    </source>
</evidence>
<feature type="compositionally biased region" description="Low complexity" evidence="1">
    <location>
        <begin position="89"/>
        <end position="106"/>
    </location>
</feature>
<organism evidence="4 5">
    <name type="scientific">Brevundimonas abyssalis TAR-001</name>
    <dbReference type="NCBI Taxonomy" id="1391729"/>
    <lineage>
        <taxon>Bacteria</taxon>
        <taxon>Pseudomonadati</taxon>
        <taxon>Pseudomonadota</taxon>
        <taxon>Alphaproteobacteria</taxon>
        <taxon>Caulobacterales</taxon>
        <taxon>Caulobacteraceae</taxon>
        <taxon>Brevundimonas</taxon>
    </lineage>
</organism>
<evidence type="ECO:0000313" key="4">
    <source>
        <dbReference type="EMBL" id="GAD58248.1"/>
    </source>
</evidence>
<evidence type="ECO:0000313" key="5">
    <source>
        <dbReference type="Proteomes" id="UP000016569"/>
    </source>
</evidence>
<evidence type="ECO:0000256" key="2">
    <source>
        <dbReference type="SAM" id="SignalP"/>
    </source>
</evidence>
<protein>
    <submittedName>
        <fullName evidence="4">Secreted and surface protein containing fasciclin-like repeats</fullName>
    </submittedName>
</protein>
<gene>
    <name evidence="4" type="ORF">MBEBAB_0498</name>
</gene>
<dbReference type="PROSITE" id="PS50213">
    <property type="entry name" value="FAS1"/>
    <property type="match status" value="1"/>
</dbReference>
<feature type="region of interest" description="Disordered" evidence="1">
    <location>
        <begin position="23"/>
        <end position="45"/>
    </location>
</feature>
<dbReference type="InterPro" id="IPR036378">
    <property type="entry name" value="FAS1_dom_sf"/>
</dbReference>
<keyword evidence="5" id="KW-1185">Reference proteome</keyword>
<sequence length="113" mass="11304">MRTFMIAGVSAAALLALSACNSEEPADTTMTGETTAEQPATPAAEGTVVEVAQGNPEFSTLVEAVTAADLAGTLNGAGPFTVFAPTNAPSTRSPRPTCRPCCSPSSAKPCKAS</sequence>
<feature type="domain" description="FAS1" evidence="3">
    <location>
        <begin position="45"/>
        <end position="113"/>
    </location>
</feature>
<dbReference type="Proteomes" id="UP000016569">
    <property type="component" value="Unassembled WGS sequence"/>
</dbReference>
<dbReference type="AlphaFoldDB" id="A0A8E0KHP6"/>
<keyword evidence="2" id="KW-0732">Signal</keyword>
<accession>A0A8E0KHP6</accession>
<feature type="signal peptide" evidence="2">
    <location>
        <begin position="1"/>
        <end position="21"/>
    </location>
</feature>
<dbReference type="EMBL" id="BATC01000005">
    <property type="protein sequence ID" value="GAD58248.1"/>
    <property type="molecule type" value="Genomic_DNA"/>
</dbReference>
<name>A0A8E0KHP6_9CAUL</name>
<comment type="caution">
    <text evidence="4">The sequence shown here is derived from an EMBL/GenBank/DDBJ whole genome shotgun (WGS) entry which is preliminary data.</text>
</comment>